<evidence type="ECO:0000256" key="1">
    <source>
        <dbReference type="SAM" id="Phobius"/>
    </source>
</evidence>
<dbReference type="AlphaFoldDB" id="A0A382S271"/>
<keyword evidence="1" id="KW-0812">Transmembrane</keyword>
<dbReference type="EMBL" id="UINC01125873">
    <property type="protein sequence ID" value="SVD04006.1"/>
    <property type="molecule type" value="Genomic_DNA"/>
</dbReference>
<dbReference type="Pfam" id="PF04143">
    <property type="entry name" value="Sulf_transp"/>
    <property type="match status" value="1"/>
</dbReference>
<proteinExistence type="predicted"/>
<dbReference type="InterPro" id="IPR007272">
    <property type="entry name" value="Sulf_transp_TsuA/YedE"/>
</dbReference>
<feature type="transmembrane region" description="Helical" evidence="1">
    <location>
        <begin position="6"/>
        <end position="25"/>
    </location>
</feature>
<organism evidence="2">
    <name type="scientific">marine metagenome</name>
    <dbReference type="NCBI Taxonomy" id="408172"/>
    <lineage>
        <taxon>unclassified sequences</taxon>
        <taxon>metagenomes</taxon>
        <taxon>ecological metagenomes</taxon>
    </lineage>
</organism>
<evidence type="ECO:0000313" key="2">
    <source>
        <dbReference type="EMBL" id="SVD04006.1"/>
    </source>
</evidence>
<accession>A0A382S271</accession>
<feature type="transmembrane region" description="Helical" evidence="1">
    <location>
        <begin position="50"/>
        <end position="71"/>
    </location>
</feature>
<keyword evidence="1" id="KW-1133">Transmembrane helix</keyword>
<reference evidence="2" key="1">
    <citation type="submission" date="2018-05" db="EMBL/GenBank/DDBJ databases">
        <authorList>
            <person name="Lanie J.A."/>
            <person name="Ng W.-L."/>
            <person name="Kazmierczak K.M."/>
            <person name="Andrzejewski T.M."/>
            <person name="Davidsen T.M."/>
            <person name="Wayne K.J."/>
            <person name="Tettelin H."/>
            <person name="Glass J.I."/>
            <person name="Rusch D."/>
            <person name="Podicherti R."/>
            <person name="Tsui H.-C.T."/>
            <person name="Winkler M.E."/>
        </authorList>
    </citation>
    <scope>NUCLEOTIDE SEQUENCE</scope>
</reference>
<feature type="transmembrane region" description="Helical" evidence="1">
    <location>
        <begin position="178"/>
        <end position="196"/>
    </location>
</feature>
<gene>
    <name evidence="2" type="ORF">METZ01_LOCUS356860</name>
</gene>
<name>A0A382S271_9ZZZZ</name>
<sequence>MEELPVGTLVASLGFVMGIIFGATAHRTNFCTMGALSDIVSMGSWNRFRAWLLAISVAILFSQLMHLNGLIDLNKSIYLTANFGWAGAIIGGLMFGFGMTLAGGCGNKTLVRLGAGNMKSIVVFLILGLFAYITLRGFIGPARLQLEALTVINLKESGFASQGLPELLSALTGIAQGSLRWVLTLVVAVGLITYCFKDSE</sequence>
<keyword evidence="1" id="KW-0472">Membrane</keyword>
<feature type="transmembrane region" description="Helical" evidence="1">
    <location>
        <begin position="121"/>
        <end position="139"/>
    </location>
</feature>
<protein>
    <submittedName>
        <fullName evidence="2">Uncharacterized protein</fullName>
    </submittedName>
</protein>
<feature type="non-terminal residue" evidence="2">
    <location>
        <position position="200"/>
    </location>
</feature>
<feature type="transmembrane region" description="Helical" evidence="1">
    <location>
        <begin position="83"/>
        <end position="101"/>
    </location>
</feature>